<dbReference type="Proteomes" id="UP000198609">
    <property type="component" value="Unassembled WGS sequence"/>
</dbReference>
<evidence type="ECO:0000313" key="3">
    <source>
        <dbReference type="EMBL" id="SED31214.1"/>
    </source>
</evidence>
<dbReference type="EMBL" id="FNST01000002">
    <property type="protein sequence ID" value="SED31214.1"/>
    <property type="molecule type" value="Genomic_DNA"/>
</dbReference>
<protein>
    <submittedName>
        <fullName evidence="3">Uncharacterized protein</fullName>
    </submittedName>
</protein>
<evidence type="ECO:0000313" key="4">
    <source>
        <dbReference type="Proteomes" id="UP000198609"/>
    </source>
</evidence>
<keyword evidence="2" id="KW-0472">Membrane</keyword>
<keyword evidence="2" id="KW-0812">Transmembrane</keyword>
<feature type="compositionally biased region" description="Basic and acidic residues" evidence="1">
    <location>
        <begin position="109"/>
        <end position="118"/>
    </location>
</feature>
<keyword evidence="2" id="KW-1133">Transmembrane helix</keyword>
<keyword evidence="4" id="KW-1185">Reference proteome</keyword>
<feature type="transmembrane region" description="Helical" evidence="2">
    <location>
        <begin position="52"/>
        <end position="71"/>
    </location>
</feature>
<proteinExistence type="predicted"/>
<evidence type="ECO:0000256" key="1">
    <source>
        <dbReference type="SAM" id="MobiDB-lite"/>
    </source>
</evidence>
<evidence type="ECO:0000256" key="2">
    <source>
        <dbReference type="SAM" id="Phobius"/>
    </source>
</evidence>
<feature type="compositionally biased region" description="Basic residues" evidence="1">
    <location>
        <begin position="78"/>
        <end position="89"/>
    </location>
</feature>
<dbReference type="AlphaFoldDB" id="A0A1H4ZNZ8"/>
<accession>A0A1H4ZNZ8</accession>
<feature type="region of interest" description="Disordered" evidence="1">
    <location>
        <begin position="76"/>
        <end position="123"/>
    </location>
</feature>
<sequence>MAKRAVHRRARKILGEEPVALVWCEIHRPIPTPPKEVHRAAGKGRLKPGHHWLLYVGAVVFFFVVIPMMLIDKLGGRRDRRSQPRRNRGPRAGEPQTPPDARPSSSGRDPARDRRQDPTHGIFDGDWNLTAGRLLLRWYGHSPNPKRLVMLARDRVCVATSPRRRLSPTRADDFQTFAEFSLDQVRVEGETGQPRGFATFRLRFTDGSWLEVGRLGEPEDADHFLRTVNS</sequence>
<organism evidence="3 4">
    <name type="scientific">Streptomyces melanosporofaciens</name>
    <dbReference type="NCBI Taxonomy" id="67327"/>
    <lineage>
        <taxon>Bacteria</taxon>
        <taxon>Bacillati</taxon>
        <taxon>Actinomycetota</taxon>
        <taxon>Actinomycetes</taxon>
        <taxon>Kitasatosporales</taxon>
        <taxon>Streptomycetaceae</taxon>
        <taxon>Streptomyces</taxon>
        <taxon>Streptomyces violaceusniger group</taxon>
    </lineage>
</organism>
<gene>
    <name evidence="3" type="ORF">SAMN04490356_7923</name>
</gene>
<name>A0A1H4ZNZ8_STRMJ</name>
<dbReference type="RefSeq" id="WP_093468291.1">
    <property type="nucleotide sequence ID" value="NZ_FNST01000002.1"/>
</dbReference>
<reference evidence="4" key="1">
    <citation type="submission" date="2016-10" db="EMBL/GenBank/DDBJ databases">
        <authorList>
            <person name="Varghese N."/>
            <person name="Submissions S."/>
        </authorList>
    </citation>
    <scope>NUCLEOTIDE SEQUENCE [LARGE SCALE GENOMIC DNA]</scope>
    <source>
        <strain evidence="4">DSM 40318</strain>
    </source>
</reference>